<feature type="compositionally biased region" description="Polar residues" evidence="1">
    <location>
        <begin position="225"/>
        <end position="237"/>
    </location>
</feature>
<evidence type="ECO:0000313" key="4">
    <source>
        <dbReference type="Proteomes" id="UP001454036"/>
    </source>
</evidence>
<organism evidence="3 4">
    <name type="scientific">Lithospermum erythrorhizon</name>
    <name type="common">Purple gromwell</name>
    <name type="synonym">Lithospermum officinale var. erythrorhizon</name>
    <dbReference type="NCBI Taxonomy" id="34254"/>
    <lineage>
        <taxon>Eukaryota</taxon>
        <taxon>Viridiplantae</taxon>
        <taxon>Streptophyta</taxon>
        <taxon>Embryophyta</taxon>
        <taxon>Tracheophyta</taxon>
        <taxon>Spermatophyta</taxon>
        <taxon>Magnoliopsida</taxon>
        <taxon>eudicotyledons</taxon>
        <taxon>Gunneridae</taxon>
        <taxon>Pentapetalae</taxon>
        <taxon>asterids</taxon>
        <taxon>lamiids</taxon>
        <taxon>Boraginales</taxon>
        <taxon>Boraginaceae</taxon>
        <taxon>Boraginoideae</taxon>
        <taxon>Lithospermeae</taxon>
        <taxon>Lithospermum</taxon>
    </lineage>
</organism>
<dbReference type="InterPro" id="IPR036397">
    <property type="entry name" value="RNaseH_sf"/>
</dbReference>
<protein>
    <recommendedName>
        <fullName evidence="2">RNase H type-1 domain-containing protein</fullName>
    </recommendedName>
</protein>
<dbReference type="InterPro" id="IPR012337">
    <property type="entry name" value="RNaseH-like_sf"/>
</dbReference>
<name>A0AAV3QBU6_LITER</name>
<dbReference type="EMBL" id="BAABME010020668">
    <property type="protein sequence ID" value="GAA0161093.1"/>
    <property type="molecule type" value="Genomic_DNA"/>
</dbReference>
<dbReference type="Pfam" id="PF13456">
    <property type="entry name" value="RVT_3"/>
    <property type="match status" value="1"/>
</dbReference>
<dbReference type="SUPFAM" id="SSF53098">
    <property type="entry name" value="Ribonuclease H-like"/>
    <property type="match status" value="1"/>
</dbReference>
<dbReference type="InterPro" id="IPR002156">
    <property type="entry name" value="RNaseH_domain"/>
</dbReference>
<dbReference type="PANTHER" id="PTHR48475">
    <property type="entry name" value="RIBONUCLEASE H"/>
    <property type="match status" value="1"/>
</dbReference>
<feature type="domain" description="RNase H type-1" evidence="2">
    <location>
        <begin position="7"/>
        <end position="76"/>
    </location>
</feature>
<dbReference type="GO" id="GO:0004523">
    <property type="term" value="F:RNA-DNA hybrid ribonuclease activity"/>
    <property type="evidence" value="ECO:0007669"/>
    <property type="project" value="InterPro"/>
</dbReference>
<evidence type="ECO:0000259" key="2">
    <source>
        <dbReference type="Pfam" id="PF13456"/>
    </source>
</evidence>
<evidence type="ECO:0000313" key="3">
    <source>
        <dbReference type="EMBL" id="GAA0161093.1"/>
    </source>
</evidence>
<proteinExistence type="predicted"/>
<dbReference type="GO" id="GO:0003676">
    <property type="term" value="F:nucleic acid binding"/>
    <property type="evidence" value="ECO:0007669"/>
    <property type="project" value="InterPro"/>
</dbReference>
<comment type="caution">
    <text evidence="3">The sequence shown here is derived from an EMBL/GenBank/DDBJ whole genome shotgun (WGS) entry which is preliminary data.</text>
</comment>
<sequence>MFVDAARNEKGSDAGILIRGPDGVTMKYALRFTFRTTNNEAEYEALIARLAIVKSLGISRIWVQVDSKLVIDQDSQLPIMIELPNEVYVEIREKPAHEENSCLPVLQEPEDWRTHIARYLVKGQLPEDVTEAQKIKYRSFRFHTYSGDLYKKSWDGSLLSCVSKEDILKILDEVHQGWCGSHIEGRSLAVKDYPNRILLAHVGQRCCELCEEVRRVPENGVDTIPTHNPSDPNTKSCTVRHVEN</sequence>
<gene>
    <name evidence="3" type="ORF">LIER_39163</name>
</gene>
<dbReference type="Gene3D" id="3.30.420.10">
    <property type="entry name" value="Ribonuclease H-like superfamily/Ribonuclease H"/>
    <property type="match status" value="1"/>
</dbReference>
<keyword evidence="4" id="KW-1185">Reference proteome</keyword>
<feature type="region of interest" description="Disordered" evidence="1">
    <location>
        <begin position="221"/>
        <end position="244"/>
    </location>
</feature>
<dbReference type="Proteomes" id="UP001454036">
    <property type="component" value="Unassembled WGS sequence"/>
</dbReference>
<accession>A0AAV3QBU6</accession>
<evidence type="ECO:0000256" key="1">
    <source>
        <dbReference type="SAM" id="MobiDB-lite"/>
    </source>
</evidence>
<dbReference type="AlphaFoldDB" id="A0AAV3QBU6"/>
<reference evidence="3 4" key="1">
    <citation type="submission" date="2024-01" db="EMBL/GenBank/DDBJ databases">
        <title>The complete chloroplast genome sequence of Lithospermum erythrorhizon: insights into the phylogenetic relationship among Boraginaceae species and the maternal lineages of purple gromwells.</title>
        <authorList>
            <person name="Okada T."/>
            <person name="Watanabe K."/>
        </authorList>
    </citation>
    <scope>NUCLEOTIDE SEQUENCE [LARGE SCALE GENOMIC DNA]</scope>
</reference>
<dbReference type="PANTHER" id="PTHR48475:SF2">
    <property type="entry name" value="RIBONUCLEASE H"/>
    <property type="match status" value="1"/>
</dbReference>